<dbReference type="SUPFAM" id="SSF52833">
    <property type="entry name" value="Thioredoxin-like"/>
    <property type="match status" value="1"/>
</dbReference>
<protein>
    <recommendedName>
        <fullName evidence="6">Large ribosomal subunit protein mL43</fullName>
    </recommendedName>
</protein>
<organism evidence="8 9">
    <name type="scientific">Melanopsichium pennsylvanicum</name>
    <dbReference type="NCBI Taxonomy" id="63383"/>
    <lineage>
        <taxon>Eukaryota</taxon>
        <taxon>Fungi</taxon>
        <taxon>Dikarya</taxon>
        <taxon>Basidiomycota</taxon>
        <taxon>Ustilaginomycotina</taxon>
        <taxon>Ustilaginomycetes</taxon>
        <taxon>Ustilaginales</taxon>
        <taxon>Ustilaginaceae</taxon>
        <taxon>Melanopsichium</taxon>
    </lineage>
</organism>
<dbReference type="Proteomes" id="UP001294444">
    <property type="component" value="Unassembled WGS sequence"/>
</dbReference>
<dbReference type="PANTHER" id="PTHR21396">
    <property type="entry name" value="39S RIBOSOMAL PROTEIN L43"/>
    <property type="match status" value="1"/>
</dbReference>
<dbReference type="GO" id="GO:0003735">
    <property type="term" value="F:structural constituent of ribosome"/>
    <property type="evidence" value="ECO:0007669"/>
    <property type="project" value="InterPro"/>
</dbReference>
<evidence type="ECO:0000256" key="1">
    <source>
        <dbReference type="ARBA" id="ARBA00004173"/>
    </source>
</evidence>
<evidence type="ECO:0000259" key="7">
    <source>
        <dbReference type="SMART" id="SM00916"/>
    </source>
</evidence>
<dbReference type="SMART" id="SM00916">
    <property type="entry name" value="L51_S25_CI-B8"/>
    <property type="match status" value="1"/>
</dbReference>
<dbReference type="InterPro" id="IPR039927">
    <property type="entry name" value="Ribosomal_mL43"/>
</dbReference>
<evidence type="ECO:0000256" key="6">
    <source>
        <dbReference type="ARBA" id="ARBA00035188"/>
    </source>
</evidence>
<comment type="similarity">
    <text evidence="2">Belongs to the mitochondrion-specific ribosomal protein mL43 family.</text>
</comment>
<dbReference type="InterPro" id="IPR007741">
    <property type="entry name" value="Ribosomal_mL43/mS25/NADH_DH"/>
</dbReference>
<evidence type="ECO:0000313" key="8">
    <source>
        <dbReference type="EMBL" id="SNX85070.1"/>
    </source>
</evidence>
<dbReference type="EMBL" id="OAPG01000008">
    <property type="protein sequence ID" value="SNX85070.1"/>
    <property type="molecule type" value="Genomic_DNA"/>
</dbReference>
<dbReference type="PANTHER" id="PTHR21396:SF2">
    <property type="entry name" value="LARGE RIBOSOMAL SUBUNIT PROTEIN ML43"/>
    <property type="match status" value="1"/>
</dbReference>
<name>A0AAJ4XM22_9BASI</name>
<evidence type="ECO:0000313" key="9">
    <source>
        <dbReference type="Proteomes" id="UP001294444"/>
    </source>
</evidence>
<keyword evidence="5" id="KW-0687">Ribonucleoprotein</keyword>
<dbReference type="InterPro" id="IPR036249">
    <property type="entry name" value="Thioredoxin-like_sf"/>
</dbReference>
<evidence type="ECO:0000256" key="5">
    <source>
        <dbReference type="ARBA" id="ARBA00023274"/>
    </source>
</evidence>
<comment type="subcellular location">
    <subcellularLocation>
        <location evidence="1">Mitochondrion</location>
    </subcellularLocation>
</comment>
<evidence type="ECO:0000256" key="3">
    <source>
        <dbReference type="ARBA" id="ARBA00022980"/>
    </source>
</evidence>
<keyword evidence="9" id="KW-1185">Reference proteome</keyword>
<reference evidence="8" key="1">
    <citation type="submission" date="2023-10" db="EMBL/GenBank/DDBJ databases">
        <authorList>
            <person name="Guldener U."/>
        </authorList>
    </citation>
    <scope>NUCLEOTIDE SEQUENCE</scope>
    <source>
        <strain evidence="8">Mp4</strain>
    </source>
</reference>
<feature type="domain" description="Ribosomal protein/NADH dehydrogenase" evidence="7">
    <location>
        <begin position="42"/>
        <end position="121"/>
    </location>
</feature>
<evidence type="ECO:0000256" key="2">
    <source>
        <dbReference type="ARBA" id="ARBA00006073"/>
    </source>
</evidence>
<keyword evidence="3 8" id="KW-0689">Ribosomal protein</keyword>
<accession>A0AAJ4XM22</accession>
<gene>
    <name evidence="8" type="ORF">MEPE_03779</name>
</gene>
<keyword evidence="4" id="KW-0496">Mitochondrion</keyword>
<dbReference type="Gene3D" id="3.40.30.10">
    <property type="entry name" value="Glutaredoxin"/>
    <property type="match status" value="1"/>
</dbReference>
<evidence type="ECO:0000256" key="4">
    <source>
        <dbReference type="ARBA" id="ARBA00023128"/>
    </source>
</evidence>
<dbReference type="GO" id="GO:0005762">
    <property type="term" value="C:mitochondrial large ribosomal subunit"/>
    <property type="evidence" value="ECO:0007669"/>
    <property type="project" value="TreeGrafter"/>
</dbReference>
<comment type="caution">
    <text evidence="8">The sequence shown here is derived from an EMBL/GenBank/DDBJ whole genome shotgun (WGS) entry which is preliminary data.</text>
</comment>
<dbReference type="GO" id="GO:0032543">
    <property type="term" value="P:mitochondrial translation"/>
    <property type="evidence" value="ECO:0007669"/>
    <property type="project" value="InterPro"/>
</dbReference>
<proteinExistence type="inferred from homology"/>
<sequence>MSYLKQFTKILRGSLTAKPSSTHGTTGNFTLPLRKLVLRYSQTNPSSSGTRAFLLSTQFSTLTSKYASVEFVVSQVGNEKHPLVTGFYANLTKGGKQKNINLANLDANQVEAKLKQVIESSGARIKSLKRTPVVSKQDSARGIWSQLHDKPVDL</sequence>
<dbReference type="AlphaFoldDB" id="A0AAJ4XM22"/>